<dbReference type="GO" id="GO:0005524">
    <property type="term" value="F:ATP binding"/>
    <property type="evidence" value="ECO:0007669"/>
    <property type="project" value="UniProtKB-KW"/>
</dbReference>
<feature type="transmembrane region" description="Helical" evidence="8">
    <location>
        <begin position="164"/>
        <end position="182"/>
    </location>
</feature>
<dbReference type="GO" id="GO:0016887">
    <property type="term" value="F:ATP hydrolysis activity"/>
    <property type="evidence" value="ECO:0007669"/>
    <property type="project" value="InterPro"/>
</dbReference>
<dbReference type="GO" id="GO:0005886">
    <property type="term" value="C:plasma membrane"/>
    <property type="evidence" value="ECO:0007669"/>
    <property type="project" value="UniProtKB-SubCell"/>
</dbReference>
<feature type="transmembrane region" description="Helical" evidence="8">
    <location>
        <begin position="62"/>
        <end position="79"/>
    </location>
</feature>
<sequence>MSKLQKALFLSDKGYKDLKKAICACTLTNLTMLLPFCVTVMIFSEILTPVANGGNVQWNHIWLLWGVGIISALLVFLAAKNDYRKTYIASYQESNATRLRIADHLRKLPMSFFNTKDLSELTTNMMSDCSSMESLLSSTIPPLIANGITVTLTCILLAFFDWRLALCVFCTVPLAFLIIWLSRKHQIKLFEKQVKAKLNASDQVQEYLEGMKIIKSCGLSGVHFKSLDNALLAMKKIAVKVEMAVGVFMSSASMILQAGIGITIFVGALLLTSGEIELLPLLMFLLMVTRIYGPILSILANLSSLLNLNVVTNRMRTLLTTPAMEGKEKEVSNCDIELSHVTFAYNQENVIKDISCKIPQGSVTALVGPSGSGKSTISKLIARFWDIQKGKITIGGKDIKAMEPESLMSYMSFVFQDVTLFNDTVMNNIRIGNPNATDEQVITAAQAAYCDEFVREMPEGYQTLLGENGSTLSGGERQRISIARALLKNAPIILLDEATASLDPENEVLVQKAIAKLIEGKTVIMIAHRLRTVVDADQIFVLENGKLVESGTHNELMKKQGLYQKLYHIQQESLGWVV</sequence>
<feature type="transmembrane region" description="Helical" evidence="8">
    <location>
        <begin position="291"/>
        <end position="311"/>
    </location>
</feature>
<dbReference type="FunFam" id="3.40.50.300:FF:000287">
    <property type="entry name" value="Multidrug ABC transporter ATP-binding protein"/>
    <property type="match status" value="1"/>
</dbReference>
<proteinExistence type="predicted"/>
<name>A0A367FV17_9FIRM</name>
<dbReference type="Proteomes" id="UP000253208">
    <property type="component" value="Unassembled WGS sequence"/>
</dbReference>
<keyword evidence="3 8" id="KW-0812">Transmembrane</keyword>
<evidence type="ECO:0000259" key="10">
    <source>
        <dbReference type="PROSITE" id="PS50929"/>
    </source>
</evidence>
<dbReference type="EMBL" id="PSQG01000039">
    <property type="protein sequence ID" value="RCH41666.1"/>
    <property type="molecule type" value="Genomic_DNA"/>
</dbReference>
<dbReference type="Gene3D" id="1.20.1560.10">
    <property type="entry name" value="ABC transporter type 1, transmembrane domain"/>
    <property type="match status" value="1"/>
</dbReference>
<comment type="caution">
    <text evidence="11">The sequence shown here is derived from an EMBL/GenBank/DDBJ whole genome shotgun (WGS) entry which is preliminary data.</text>
</comment>
<dbReference type="Pfam" id="PF00005">
    <property type="entry name" value="ABC_tran"/>
    <property type="match status" value="1"/>
</dbReference>
<dbReference type="InterPro" id="IPR017871">
    <property type="entry name" value="ABC_transporter-like_CS"/>
</dbReference>
<dbReference type="SMART" id="SM00382">
    <property type="entry name" value="AAA"/>
    <property type="match status" value="1"/>
</dbReference>
<dbReference type="AlphaFoldDB" id="A0A367FV17"/>
<dbReference type="InterPro" id="IPR036640">
    <property type="entry name" value="ABC1_TM_sf"/>
</dbReference>
<reference evidence="11 12" key="1">
    <citation type="submission" date="2018-02" db="EMBL/GenBank/DDBJ databases">
        <title>Complete genome sequencing of Faecalibacterium prausnitzii strains isolated from the human gut.</title>
        <authorList>
            <person name="Fitzgerald B.C."/>
            <person name="Shkoporov A.N."/>
            <person name="Ross P.R."/>
            <person name="Hill C."/>
        </authorList>
    </citation>
    <scope>NUCLEOTIDE SEQUENCE [LARGE SCALE GENOMIC DNA]</scope>
    <source>
        <strain evidence="11 12">APC942/31-1</strain>
    </source>
</reference>
<comment type="subcellular location">
    <subcellularLocation>
        <location evidence="1">Cell membrane</location>
        <topology evidence="1">Multi-pass membrane protein</topology>
    </subcellularLocation>
</comment>
<feature type="transmembrane region" description="Helical" evidence="8">
    <location>
        <begin position="21"/>
        <end position="42"/>
    </location>
</feature>
<evidence type="ECO:0000256" key="7">
    <source>
        <dbReference type="ARBA" id="ARBA00023136"/>
    </source>
</evidence>
<keyword evidence="6 8" id="KW-1133">Transmembrane helix</keyword>
<dbReference type="InterPro" id="IPR027417">
    <property type="entry name" value="P-loop_NTPase"/>
</dbReference>
<organism evidence="11 12">
    <name type="scientific">Blautia obeum</name>
    <dbReference type="NCBI Taxonomy" id="40520"/>
    <lineage>
        <taxon>Bacteria</taxon>
        <taxon>Bacillati</taxon>
        <taxon>Bacillota</taxon>
        <taxon>Clostridia</taxon>
        <taxon>Lachnospirales</taxon>
        <taxon>Lachnospiraceae</taxon>
        <taxon>Blautia</taxon>
    </lineage>
</organism>
<dbReference type="GO" id="GO:0140359">
    <property type="term" value="F:ABC-type transporter activity"/>
    <property type="evidence" value="ECO:0007669"/>
    <property type="project" value="InterPro"/>
</dbReference>
<accession>A0A367FV17</accession>
<evidence type="ECO:0000313" key="12">
    <source>
        <dbReference type="Proteomes" id="UP000253208"/>
    </source>
</evidence>
<keyword evidence="5 11" id="KW-0067">ATP-binding</keyword>
<keyword evidence="7 8" id="KW-0472">Membrane</keyword>
<evidence type="ECO:0000256" key="6">
    <source>
        <dbReference type="ARBA" id="ARBA00022989"/>
    </source>
</evidence>
<dbReference type="Gene3D" id="3.40.50.300">
    <property type="entry name" value="P-loop containing nucleotide triphosphate hydrolases"/>
    <property type="match status" value="1"/>
</dbReference>
<dbReference type="SUPFAM" id="SSF52540">
    <property type="entry name" value="P-loop containing nucleoside triphosphate hydrolases"/>
    <property type="match status" value="1"/>
</dbReference>
<dbReference type="PROSITE" id="PS00211">
    <property type="entry name" value="ABC_TRANSPORTER_1"/>
    <property type="match status" value="1"/>
</dbReference>
<evidence type="ECO:0000313" key="11">
    <source>
        <dbReference type="EMBL" id="RCH41666.1"/>
    </source>
</evidence>
<feature type="transmembrane region" description="Helical" evidence="8">
    <location>
        <begin position="244"/>
        <end position="271"/>
    </location>
</feature>
<dbReference type="GO" id="GO:0034040">
    <property type="term" value="F:ATPase-coupled lipid transmembrane transporter activity"/>
    <property type="evidence" value="ECO:0007669"/>
    <property type="project" value="TreeGrafter"/>
</dbReference>
<protein>
    <submittedName>
        <fullName evidence="11">ABC transporter ATP-binding protein</fullName>
    </submittedName>
</protein>
<evidence type="ECO:0000259" key="9">
    <source>
        <dbReference type="PROSITE" id="PS50893"/>
    </source>
</evidence>
<keyword evidence="2" id="KW-0813">Transport</keyword>
<evidence type="ECO:0000256" key="3">
    <source>
        <dbReference type="ARBA" id="ARBA00022692"/>
    </source>
</evidence>
<dbReference type="PROSITE" id="PS50893">
    <property type="entry name" value="ABC_TRANSPORTER_2"/>
    <property type="match status" value="1"/>
</dbReference>
<dbReference type="InterPro" id="IPR003593">
    <property type="entry name" value="AAA+_ATPase"/>
</dbReference>
<dbReference type="PANTHER" id="PTHR24221">
    <property type="entry name" value="ATP-BINDING CASSETTE SUB-FAMILY B"/>
    <property type="match status" value="1"/>
</dbReference>
<dbReference type="SUPFAM" id="SSF90123">
    <property type="entry name" value="ABC transporter transmembrane region"/>
    <property type="match status" value="1"/>
</dbReference>
<evidence type="ECO:0000256" key="5">
    <source>
        <dbReference type="ARBA" id="ARBA00022840"/>
    </source>
</evidence>
<evidence type="ECO:0000256" key="1">
    <source>
        <dbReference type="ARBA" id="ARBA00004651"/>
    </source>
</evidence>
<dbReference type="CDD" id="cd07346">
    <property type="entry name" value="ABC_6TM_exporters"/>
    <property type="match status" value="1"/>
</dbReference>
<dbReference type="InterPro" id="IPR039421">
    <property type="entry name" value="Type_1_exporter"/>
</dbReference>
<gene>
    <name evidence="11" type="ORF">C4886_17150</name>
</gene>
<keyword evidence="4" id="KW-0547">Nucleotide-binding</keyword>
<evidence type="ECO:0000256" key="4">
    <source>
        <dbReference type="ARBA" id="ARBA00022741"/>
    </source>
</evidence>
<dbReference type="InterPro" id="IPR011527">
    <property type="entry name" value="ABC1_TM_dom"/>
</dbReference>
<dbReference type="RefSeq" id="WP_114002861.1">
    <property type="nucleotide sequence ID" value="NZ_PSQG01000039.1"/>
</dbReference>
<dbReference type="PANTHER" id="PTHR24221:SF397">
    <property type="entry name" value="ABC TRANSPORTER, ATP-BINDING TRANSMEMBRANE PROTEIN"/>
    <property type="match status" value="1"/>
</dbReference>
<dbReference type="Pfam" id="PF00664">
    <property type="entry name" value="ABC_membrane"/>
    <property type="match status" value="1"/>
</dbReference>
<dbReference type="InterPro" id="IPR003439">
    <property type="entry name" value="ABC_transporter-like_ATP-bd"/>
</dbReference>
<dbReference type="PROSITE" id="PS50929">
    <property type="entry name" value="ABC_TM1F"/>
    <property type="match status" value="1"/>
</dbReference>
<evidence type="ECO:0000256" key="2">
    <source>
        <dbReference type="ARBA" id="ARBA00022448"/>
    </source>
</evidence>
<evidence type="ECO:0000256" key="8">
    <source>
        <dbReference type="SAM" id="Phobius"/>
    </source>
</evidence>
<feature type="domain" description="ABC transmembrane type-1" evidence="10">
    <location>
        <begin position="42"/>
        <end position="307"/>
    </location>
</feature>
<feature type="transmembrane region" description="Helical" evidence="8">
    <location>
        <begin position="135"/>
        <end position="158"/>
    </location>
</feature>
<feature type="domain" description="ABC transporter" evidence="9">
    <location>
        <begin position="336"/>
        <end position="569"/>
    </location>
</feature>